<evidence type="ECO:0000256" key="2">
    <source>
        <dbReference type="ARBA" id="ARBA00023002"/>
    </source>
</evidence>
<evidence type="ECO:0000256" key="3">
    <source>
        <dbReference type="RuleBase" id="RU000363"/>
    </source>
</evidence>
<gene>
    <name evidence="6" type="ORF">AVDCRST_MAG66-4793</name>
</gene>
<dbReference type="FunFam" id="3.40.50.720:FF:000084">
    <property type="entry name" value="Short-chain dehydrogenase reductase"/>
    <property type="match status" value="1"/>
</dbReference>
<protein>
    <submittedName>
        <fullName evidence="6">3-oxoacyl-[acyl-carrier protein] reductase</fullName>
        <ecNumber evidence="6">1.1.1.100</ecNumber>
    </submittedName>
</protein>
<dbReference type="EC" id="1.1.1.100" evidence="6"/>
<evidence type="ECO:0000256" key="4">
    <source>
        <dbReference type="SAM" id="MobiDB-lite"/>
    </source>
</evidence>
<sequence length="347" mass="35625">MVKAVGDQVVVVVGASSGIGRAAALAFARKGADVVCAARGARALGTLVEEIEDAGGTALAVPTDVADPAAVRALAAAAEERFGRVDTWVNAAAISVWGRVEDITSEEFDRVMRVNFLGQVHGVHAALPALRRAGGGGVIGVSSVEGVRSVPLHAPYTASKWALRAFYDSLRMELAQEGAPIAVSTILPASIDTPFFEHARSKLGAMPKPPPPVYAPEVVADAIVFTAEHPRREVAVGGSAIGFVTGQRLSPALTDALLSLPRLGVSELKADRPDNGVDNVDAPVDEPGRVHGGHPGTVLRHSAVTAVLARVPRPGDVLTGALSTLRRASGRGDATASSAPPARTSDG</sequence>
<dbReference type="PANTHER" id="PTHR44196:SF1">
    <property type="entry name" value="DEHYDROGENASE_REDUCTASE SDR FAMILY MEMBER 7B"/>
    <property type="match status" value="1"/>
</dbReference>
<organism evidence="6">
    <name type="scientific">uncultured Pseudonocardia sp</name>
    <dbReference type="NCBI Taxonomy" id="211455"/>
    <lineage>
        <taxon>Bacteria</taxon>
        <taxon>Bacillati</taxon>
        <taxon>Actinomycetota</taxon>
        <taxon>Actinomycetes</taxon>
        <taxon>Pseudonocardiales</taxon>
        <taxon>Pseudonocardiaceae</taxon>
        <taxon>Pseudonocardia</taxon>
        <taxon>environmental samples</taxon>
    </lineage>
</organism>
<dbReference type="InterPro" id="IPR002347">
    <property type="entry name" value="SDR_fam"/>
</dbReference>
<feature type="region of interest" description="Disordered" evidence="4">
    <location>
        <begin position="274"/>
        <end position="296"/>
    </location>
</feature>
<comment type="similarity">
    <text evidence="1 3">Belongs to the short-chain dehydrogenases/reductases (SDR) family.</text>
</comment>
<dbReference type="Gene3D" id="3.40.50.720">
    <property type="entry name" value="NAD(P)-binding Rossmann-like Domain"/>
    <property type="match status" value="1"/>
</dbReference>
<dbReference type="PRINTS" id="PR00081">
    <property type="entry name" value="GDHRDH"/>
</dbReference>
<dbReference type="GO" id="GO:0004316">
    <property type="term" value="F:3-oxoacyl-[acyl-carrier-protein] reductase (NADPH) activity"/>
    <property type="evidence" value="ECO:0007669"/>
    <property type="project" value="UniProtKB-EC"/>
</dbReference>
<dbReference type="InterPro" id="IPR036291">
    <property type="entry name" value="NAD(P)-bd_dom_sf"/>
</dbReference>
<proteinExistence type="inferred from homology"/>
<evidence type="ECO:0000256" key="1">
    <source>
        <dbReference type="ARBA" id="ARBA00006484"/>
    </source>
</evidence>
<dbReference type="PRINTS" id="PR00080">
    <property type="entry name" value="SDRFAMILY"/>
</dbReference>
<feature type="domain" description="Ketoreductase" evidence="5">
    <location>
        <begin position="8"/>
        <end position="194"/>
    </location>
</feature>
<evidence type="ECO:0000313" key="6">
    <source>
        <dbReference type="EMBL" id="CAA9450121.1"/>
    </source>
</evidence>
<dbReference type="AlphaFoldDB" id="A0A6J4QRS4"/>
<dbReference type="NCBIfam" id="NF005495">
    <property type="entry name" value="PRK07109.1"/>
    <property type="match status" value="1"/>
</dbReference>
<dbReference type="InterPro" id="IPR020904">
    <property type="entry name" value="Sc_DH/Rdtase_CS"/>
</dbReference>
<dbReference type="SUPFAM" id="SSF51735">
    <property type="entry name" value="NAD(P)-binding Rossmann-fold domains"/>
    <property type="match status" value="1"/>
</dbReference>
<keyword evidence="2 6" id="KW-0560">Oxidoreductase</keyword>
<dbReference type="PANTHER" id="PTHR44196">
    <property type="entry name" value="DEHYDROGENASE/REDUCTASE SDR FAMILY MEMBER 7B"/>
    <property type="match status" value="1"/>
</dbReference>
<feature type="compositionally biased region" description="Low complexity" evidence="4">
    <location>
        <begin position="334"/>
        <end position="347"/>
    </location>
</feature>
<feature type="region of interest" description="Disordered" evidence="4">
    <location>
        <begin position="327"/>
        <end position="347"/>
    </location>
</feature>
<reference evidence="6" key="1">
    <citation type="submission" date="2020-02" db="EMBL/GenBank/DDBJ databases">
        <authorList>
            <person name="Meier V. D."/>
        </authorList>
    </citation>
    <scope>NUCLEOTIDE SEQUENCE</scope>
    <source>
        <strain evidence="6">AVDCRST_MAG66</strain>
    </source>
</reference>
<dbReference type="EMBL" id="CADCUS010000646">
    <property type="protein sequence ID" value="CAA9450121.1"/>
    <property type="molecule type" value="Genomic_DNA"/>
</dbReference>
<accession>A0A6J4QRS4</accession>
<dbReference type="InterPro" id="IPR057326">
    <property type="entry name" value="KR_dom"/>
</dbReference>
<name>A0A6J4QRS4_9PSEU</name>
<dbReference type="PROSITE" id="PS00061">
    <property type="entry name" value="ADH_SHORT"/>
    <property type="match status" value="1"/>
</dbReference>
<evidence type="ECO:0000259" key="5">
    <source>
        <dbReference type="SMART" id="SM00822"/>
    </source>
</evidence>
<dbReference type="SMART" id="SM00822">
    <property type="entry name" value="PKS_KR"/>
    <property type="match status" value="1"/>
</dbReference>
<dbReference type="GO" id="GO:0016020">
    <property type="term" value="C:membrane"/>
    <property type="evidence" value="ECO:0007669"/>
    <property type="project" value="TreeGrafter"/>
</dbReference>
<dbReference type="Pfam" id="PF00106">
    <property type="entry name" value="adh_short"/>
    <property type="match status" value="1"/>
</dbReference>